<evidence type="ECO:0000256" key="1">
    <source>
        <dbReference type="ARBA" id="ARBA00004123"/>
    </source>
</evidence>
<dbReference type="AlphaFoldDB" id="A0AA88YP75"/>
<feature type="domain" description="Transcriptional coactivator p15 (PC4) C-terminal" evidence="7">
    <location>
        <begin position="87"/>
        <end position="126"/>
    </location>
</feature>
<keyword evidence="6" id="KW-0539">Nucleus</keyword>
<dbReference type="GO" id="GO:0060261">
    <property type="term" value="P:positive regulation of transcription initiation by RNA polymerase II"/>
    <property type="evidence" value="ECO:0007669"/>
    <property type="project" value="InterPro"/>
</dbReference>
<dbReference type="InterPro" id="IPR045125">
    <property type="entry name" value="Sub1/Tcp4-like"/>
</dbReference>
<keyword evidence="3" id="KW-0805">Transcription regulation</keyword>
<proteinExistence type="inferred from homology"/>
<dbReference type="GO" id="GO:0003713">
    <property type="term" value="F:transcription coactivator activity"/>
    <property type="evidence" value="ECO:0007669"/>
    <property type="project" value="InterPro"/>
</dbReference>
<dbReference type="InterPro" id="IPR003173">
    <property type="entry name" value="PC4_C"/>
</dbReference>
<comment type="caution">
    <text evidence="8">The sequence shown here is derived from an EMBL/GenBank/DDBJ whole genome shotgun (WGS) entry which is preliminary data.</text>
</comment>
<reference evidence="8" key="1">
    <citation type="submission" date="2019-08" db="EMBL/GenBank/DDBJ databases">
        <title>The improved chromosome-level genome for the pearl oyster Pinctada fucata martensii using PacBio sequencing and Hi-C.</title>
        <authorList>
            <person name="Zheng Z."/>
        </authorList>
    </citation>
    <scope>NUCLEOTIDE SEQUENCE</scope>
    <source>
        <strain evidence="8">ZZ-2019</strain>
        <tissue evidence="8">Adductor muscle</tissue>
    </source>
</reference>
<dbReference type="GO" id="GO:0003677">
    <property type="term" value="F:DNA binding"/>
    <property type="evidence" value="ECO:0007669"/>
    <property type="project" value="UniProtKB-KW"/>
</dbReference>
<evidence type="ECO:0000259" key="7">
    <source>
        <dbReference type="Pfam" id="PF02229"/>
    </source>
</evidence>
<evidence type="ECO:0000256" key="6">
    <source>
        <dbReference type="ARBA" id="ARBA00023242"/>
    </source>
</evidence>
<sequence length="171" mass="20015">MSSPRCSFPLGNGRFIQVKEWQGELRVDIREWEGDVPTKKGISLILMQFKNFLNGMRSAIEPVMKNKRAEQDEKFHLGAGVYITVTKDNPCVDIRKYWMNPPHQDESLPTKKGICLRPTEYDTLMKSCCKIEDLLPELKDEIPCYMNEDYQNQQGMLRCKMCNPDDYKNWL</sequence>
<dbReference type="SUPFAM" id="SSF54447">
    <property type="entry name" value="ssDNA-binding transcriptional regulator domain"/>
    <property type="match status" value="2"/>
</dbReference>
<dbReference type="InterPro" id="IPR009044">
    <property type="entry name" value="ssDNA-bd_transcriptional_reg"/>
</dbReference>
<evidence type="ECO:0000256" key="2">
    <source>
        <dbReference type="ARBA" id="ARBA00009001"/>
    </source>
</evidence>
<name>A0AA88YP75_PINIB</name>
<evidence type="ECO:0000256" key="5">
    <source>
        <dbReference type="ARBA" id="ARBA00023163"/>
    </source>
</evidence>
<evidence type="ECO:0000313" key="8">
    <source>
        <dbReference type="EMBL" id="KAK3104674.1"/>
    </source>
</evidence>
<keyword evidence="5" id="KW-0804">Transcription</keyword>
<evidence type="ECO:0000313" key="9">
    <source>
        <dbReference type="Proteomes" id="UP001186944"/>
    </source>
</evidence>
<protein>
    <recommendedName>
        <fullName evidence="7">Transcriptional coactivator p15 (PC4) C-terminal domain-containing protein</fullName>
    </recommendedName>
</protein>
<evidence type="ECO:0000256" key="4">
    <source>
        <dbReference type="ARBA" id="ARBA00023125"/>
    </source>
</evidence>
<dbReference type="EMBL" id="VSWD01000004">
    <property type="protein sequence ID" value="KAK3104674.1"/>
    <property type="molecule type" value="Genomic_DNA"/>
</dbReference>
<organism evidence="8 9">
    <name type="scientific">Pinctada imbricata</name>
    <name type="common">Atlantic pearl-oyster</name>
    <name type="synonym">Pinctada martensii</name>
    <dbReference type="NCBI Taxonomy" id="66713"/>
    <lineage>
        <taxon>Eukaryota</taxon>
        <taxon>Metazoa</taxon>
        <taxon>Spiralia</taxon>
        <taxon>Lophotrochozoa</taxon>
        <taxon>Mollusca</taxon>
        <taxon>Bivalvia</taxon>
        <taxon>Autobranchia</taxon>
        <taxon>Pteriomorphia</taxon>
        <taxon>Pterioida</taxon>
        <taxon>Pterioidea</taxon>
        <taxon>Pteriidae</taxon>
        <taxon>Pinctada</taxon>
    </lineage>
</organism>
<accession>A0AA88YP75</accession>
<feature type="domain" description="Transcriptional coactivator p15 (PC4) C-terminal" evidence="7">
    <location>
        <begin position="8"/>
        <end position="53"/>
    </location>
</feature>
<evidence type="ECO:0000256" key="3">
    <source>
        <dbReference type="ARBA" id="ARBA00023015"/>
    </source>
</evidence>
<comment type="subcellular location">
    <subcellularLocation>
        <location evidence="1">Nucleus</location>
    </subcellularLocation>
</comment>
<dbReference type="Gene3D" id="2.30.31.10">
    <property type="entry name" value="Transcriptional Coactivator Pc4, Chain A"/>
    <property type="match status" value="2"/>
</dbReference>
<dbReference type="PANTHER" id="PTHR13215">
    <property type="entry name" value="RNA POLYMERASE II TRANSCRIPTIONAL COACTIVATOR"/>
    <property type="match status" value="1"/>
</dbReference>
<dbReference type="Proteomes" id="UP001186944">
    <property type="component" value="Unassembled WGS sequence"/>
</dbReference>
<gene>
    <name evidence="8" type="ORF">FSP39_007545</name>
</gene>
<dbReference type="GO" id="GO:0005634">
    <property type="term" value="C:nucleus"/>
    <property type="evidence" value="ECO:0007669"/>
    <property type="project" value="UniProtKB-SubCell"/>
</dbReference>
<keyword evidence="9" id="KW-1185">Reference proteome</keyword>
<keyword evidence="4" id="KW-0238">DNA-binding</keyword>
<dbReference type="Pfam" id="PF02229">
    <property type="entry name" value="PC4"/>
    <property type="match status" value="2"/>
</dbReference>
<comment type="similarity">
    <text evidence="2">Belongs to the transcriptional coactivator PC4 family.</text>
</comment>